<evidence type="ECO:0000256" key="1">
    <source>
        <dbReference type="SAM" id="Phobius"/>
    </source>
</evidence>
<evidence type="ECO:0000313" key="2">
    <source>
        <dbReference type="EMBL" id="ACK68687.1"/>
    </source>
</evidence>
<evidence type="ECO:0008006" key="4">
    <source>
        <dbReference type="Google" id="ProtNLM"/>
    </source>
</evidence>
<dbReference type="AlphaFoldDB" id="B7KAL5"/>
<evidence type="ECO:0000313" key="3">
    <source>
        <dbReference type="Proteomes" id="UP000002384"/>
    </source>
</evidence>
<feature type="transmembrane region" description="Helical" evidence="1">
    <location>
        <begin position="42"/>
        <end position="61"/>
    </location>
</feature>
<dbReference type="Pfam" id="PF07077">
    <property type="entry name" value="DUF1345"/>
    <property type="match status" value="1"/>
</dbReference>
<dbReference type="HOGENOM" id="CLU_098677_1_0_3"/>
<feature type="transmembrane region" description="Helical" evidence="1">
    <location>
        <begin position="196"/>
        <end position="219"/>
    </location>
</feature>
<keyword evidence="1" id="KW-0812">Transmembrane</keyword>
<name>B7KAL5_GLOC7</name>
<dbReference type="Gene3D" id="1.10.287.70">
    <property type="match status" value="1"/>
</dbReference>
<dbReference type="RefSeq" id="WP_012597637.1">
    <property type="nucleotide sequence ID" value="NC_011729.1"/>
</dbReference>
<keyword evidence="1" id="KW-1133">Transmembrane helix</keyword>
<proteinExistence type="predicted"/>
<dbReference type="Proteomes" id="UP000002384">
    <property type="component" value="Chromosome"/>
</dbReference>
<organism evidence="2 3">
    <name type="scientific">Gloeothece citriformis (strain PCC 7424)</name>
    <name type="common">Cyanothece sp. (strain PCC 7424)</name>
    <dbReference type="NCBI Taxonomy" id="65393"/>
    <lineage>
        <taxon>Bacteria</taxon>
        <taxon>Bacillati</taxon>
        <taxon>Cyanobacteriota</taxon>
        <taxon>Cyanophyceae</taxon>
        <taxon>Oscillatoriophycideae</taxon>
        <taxon>Chroococcales</taxon>
        <taxon>Aphanothecaceae</taxon>
        <taxon>Gloeothece</taxon>
        <taxon>Gloeothece citriformis</taxon>
    </lineage>
</organism>
<accession>B7KAL5</accession>
<protein>
    <recommendedName>
        <fullName evidence="4">DUF1345 domain-containing protein</fullName>
    </recommendedName>
</protein>
<dbReference type="eggNOG" id="COG4291">
    <property type="taxonomic scope" value="Bacteria"/>
</dbReference>
<feature type="transmembrane region" description="Helical" evidence="1">
    <location>
        <begin position="112"/>
        <end position="133"/>
    </location>
</feature>
<dbReference type="OrthoDB" id="64737at2"/>
<dbReference type="InterPro" id="IPR009781">
    <property type="entry name" value="DUF1345"/>
</dbReference>
<reference evidence="3" key="1">
    <citation type="journal article" date="2011" name="MBio">
        <title>Novel metabolic attributes of the genus Cyanothece, comprising a group of unicellular nitrogen-fixing Cyanobacteria.</title>
        <authorList>
            <person name="Bandyopadhyay A."/>
            <person name="Elvitigala T."/>
            <person name="Welsh E."/>
            <person name="Stockel J."/>
            <person name="Liberton M."/>
            <person name="Min H."/>
            <person name="Sherman L.A."/>
            <person name="Pakrasi H.B."/>
        </authorList>
    </citation>
    <scope>NUCLEOTIDE SEQUENCE [LARGE SCALE GENOMIC DNA]</scope>
    <source>
        <strain evidence="3">PCC 7424</strain>
    </source>
</reference>
<dbReference type="EMBL" id="CP001291">
    <property type="protein sequence ID" value="ACK68687.1"/>
    <property type="molecule type" value="Genomic_DNA"/>
</dbReference>
<gene>
    <name evidence="2" type="ordered locus">PCC7424_0219</name>
</gene>
<keyword evidence="3" id="KW-1185">Reference proteome</keyword>
<keyword evidence="1" id="KW-0472">Membrane</keyword>
<feature type="transmembrane region" description="Helical" evidence="1">
    <location>
        <begin position="81"/>
        <end position="100"/>
    </location>
</feature>
<dbReference type="KEGG" id="cyc:PCC7424_0219"/>
<feature type="transmembrane region" description="Helical" evidence="1">
    <location>
        <begin position="13"/>
        <end position="30"/>
    </location>
</feature>
<sequence>MLNKTTIFRLTQPLYRLIISLIVGIILYVFSKNFYLQIRLLLIYDVVILIYLFILTLRMLYATAEDTLYFSQREEPSNIFILTLVILLSLVTFMAVAIMLENEPDWNRALINLKIGLSLVAIFLSWVLVHVFFGLHYARLYYDQILEKNETGYRKGLDFPNKGLEDYWDFMYYSFTIAMCYQTSDVSISNNIIRRWTLVHSILSFLFVAVIVGLVVNAISNLV</sequence>